<dbReference type="PANTHER" id="PTHR21461">
    <property type="entry name" value="GLYCOSYLTRANSFERASE FAMILY 92 PROTEIN"/>
    <property type="match status" value="1"/>
</dbReference>
<dbReference type="GO" id="GO:0005737">
    <property type="term" value="C:cytoplasm"/>
    <property type="evidence" value="ECO:0007669"/>
    <property type="project" value="TreeGrafter"/>
</dbReference>
<dbReference type="Pfam" id="PF13704">
    <property type="entry name" value="Glyco_tranf_2_4"/>
    <property type="match status" value="1"/>
</dbReference>
<dbReference type="GO" id="GO:0016757">
    <property type="term" value="F:glycosyltransferase activity"/>
    <property type="evidence" value="ECO:0007669"/>
    <property type="project" value="TreeGrafter"/>
</dbReference>
<gene>
    <name evidence="4" type="ORF">EDD52_101475</name>
</gene>
<keyword evidence="4" id="KW-0808">Transferase</keyword>
<reference evidence="4 5" key="1">
    <citation type="submission" date="2019-03" db="EMBL/GenBank/DDBJ databases">
        <title>Genomic Encyclopedia of Type Strains, Phase IV (KMG-IV): sequencing the most valuable type-strain genomes for metagenomic binning, comparative biology and taxonomic classification.</title>
        <authorList>
            <person name="Goeker M."/>
        </authorList>
    </citation>
    <scope>NUCLEOTIDE SEQUENCE [LARGE SCALE GENOMIC DNA]</scope>
    <source>
        <strain evidence="4 5">DSM 104836</strain>
    </source>
</reference>
<name>A0A4R3JLY6_9RHOB</name>
<proteinExistence type="predicted"/>
<dbReference type="GO" id="GO:0016020">
    <property type="term" value="C:membrane"/>
    <property type="evidence" value="ECO:0007669"/>
    <property type="project" value="UniProtKB-SubCell"/>
</dbReference>
<dbReference type="SUPFAM" id="SSF53448">
    <property type="entry name" value="Nucleotide-diphospho-sugar transferases"/>
    <property type="match status" value="1"/>
</dbReference>
<evidence type="ECO:0000256" key="3">
    <source>
        <dbReference type="ARBA" id="ARBA00022989"/>
    </source>
</evidence>
<comment type="caution">
    <text evidence="4">The sequence shown here is derived from an EMBL/GenBank/DDBJ whole genome shotgun (WGS) entry which is preliminary data.</text>
</comment>
<keyword evidence="3" id="KW-1133">Transmembrane helix</keyword>
<dbReference type="AlphaFoldDB" id="A0A4R3JLY6"/>
<dbReference type="PANTHER" id="PTHR21461:SF69">
    <property type="entry name" value="GLYCOSYLTRANSFERASE FAMILY 92 PROTEIN"/>
    <property type="match status" value="1"/>
</dbReference>
<evidence type="ECO:0000313" key="5">
    <source>
        <dbReference type="Proteomes" id="UP000295696"/>
    </source>
</evidence>
<accession>A0A4R3JLY6</accession>
<dbReference type="EMBL" id="SLZU01000001">
    <property type="protein sequence ID" value="TCS67376.1"/>
    <property type="molecule type" value="Genomic_DNA"/>
</dbReference>
<keyword evidence="2" id="KW-0812">Transmembrane</keyword>
<comment type="subcellular location">
    <subcellularLocation>
        <location evidence="1">Membrane</location>
        <topology evidence="1">Single-pass membrane protein</topology>
    </subcellularLocation>
</comment>
<dbReference type="Proteomes" id="UP000295696">
    <property type="component" value="Unassembled WGS sequence"/>
</dbReference>
<evidence type="ECO:0000256" key="2">
    <source>
        <dbReference type="ARBA" id="ARBA00022692"/>
    </source>
</evidence>
<keyword evidence="5" id="KW-1185">Reference proteome</keyword>
<evidence type="ECO:0000313" key="4">
    <source>
        <dbReference type="EMBL" id="TCS67376.1"/>
    </source>
</evidence>
<sequence length="375" mass="42892">MILLTNSCYGRLNFRVRWQATQHEYFNRGHEWMRITAVTCVKNEGPFLLEWIAFNRLLGVTDFLFYSNDCTDGTDTLLDALAARGGVRHLPNPAKGRNYQMEALKDAARQDEVAQADWVWIADVDEFLNIHAGDHTIPALIAACGDPQAISVTFQFFANDGVNAYQDRPIIGQFMRSHNPDLWCAESAIEVKTLVRRDFPLQYYGAHRPFFRNSLAEEKRPRWTDGSGRDVPSKFLVAANTRRIRKFPAAGARDHATLNHYALRSLDSYLVKNDRGDVNRDNRNFDDTYWRERNDSAWEDRSVLRYLPDLEAALAELKSDPEIARLHDDAVRLHIEKRDALLAQQDYAAMRAQLCDAPTIPPEELKLMQALGLPA</sequence>
<evidence type="ECO:0000256" key="1">
    <source>
        <dbReference type="ARBA" id="ARBA00004167"/>
    </source>
</evidence>
<organism evidence="4 5">
    <name type="scientific">Primorskyibacter sedentarius</name>
    <dbReference type="NCBI Taxonomy" id="745311"/>
    <lineage>
        <taxon>Bacteria</taxon>
        <taxon>Pseudomonadati</taxon>
        <taxon>Pseudomonadota</taxon>
        <taxon>Alphaproteobacteria</taxon>
        <taxon>Rhodobacterales</taxon>
        <taxon>Roseobacteraceae</taxon>
        <taxon>Primorskyibacter</taxon>
    </lineage>
</organism>
<dbReference type="InterPro" id="IPR029044">
    <property type="entry name" value="Nucleotide-diphossugar_trans"/>
</dbReference>
<keyword evidence="3" id="KW-0472">Membrane</keyword>
<protein>
    <submittedName>
        <fullName evidence="4">Glycosyl transferase family 2</fullName>
    </submittedName>
</protein>